<evidence type="ECO:0000256" key="9">
    <source>
        <dbReference type="SAM" id="Phobius"/>
    </source>
</evidence>
<evidence type="ECO:0000256" key="2">
    <source>
        <dbReference type="ARBA" id="ARBA00022475"/>
    </source>
</evidence>
<dbReference type="PROSITE" id="PS50885">
    <property type="entry name" value="HAMP"/>
    <property type="match status" value="1"/>
</dbReference>
<dbReference type="Proteomes" id="UP000559809">
    <property type="component" value="Unassembled WGS sequence"/>
</dbReference>
<gene>
    <name evidence="12" type="ORF">H0A72_13650</name>
</gene>
<keyword evidence="2" id="KW-1003">Cell membrane</keyword>
<dbReference type="InterPro" id="IPR003660">
    <property type="entry name" value="HAMP_dom"/>
</dbReference>
<feature type="transmembrane region" description="Helical" evidence="9">
    <location>
        <begin position="44"/>
        <end position="68"/>
    </location>
</feature>
<dbReference type="PANTHER" id="PTHR43531:SF14">
    <property type="entry name" value="METHYL-ACCEPTING CHEMOTAXIS PROTEIN I-RELATED"/>
    <property type="match status" value="1"/>
</dbReference>
<evidence type="ECO:0000256" key="3">
    <source>
        <dbReference type="ARBA" id="ARBA00022481"/>
    </source>
</evidence>
<proteinExistence type="inferred from homology"/>
<keyword evidence="13" id="KW-1185">Reference proteome</keyword>
<organism evidence="12 13">
    <name type="scientific">Parapusillimonas granuli</name>
    <dbReference type="NCBI Taxonomy" id="380911"/>
    <lineage>
        <taxon>Bacteria</taxon>
        <taxon>Pseudomonadati</taxon>
        <taxon>Pseudomonadota</taxon>
        <taxon>Betaproteobacteria</taxon>
        <taxon>Burkholderiales</taxon>
        <taxon>Alcaligenaceae</taxon>
        <taxon>Parapusillimonas</taxon>
    </lineage>
</organism>
<name>A0A853G248_9BURK</name>
<evidence type="ECO:0000256" key="8">
    <source>
        <dbReference type="PROSITE-ProRule" id="PRU00284"/>
    </source>
</evidence>
<dbReference type="GO" id="GO:0007165">
    <property type="term" value="P:signal transduction"/>
    <property type="evidence" value="ECO:0007669"/>
    <property type="project" value="UniProtKB-KW"/>
</dbReference>
<dbReference type="CDD" id="cd11386">
    <property type="entry name" value="MCP_signal"/>
    <property type="match status" value="1"/>
</dbReference>
<evidence type="ECO:0000259" key="11">
    <source>
        <dbReference type="PROSITE" id="PS50885"/>
    </source>
</evidence>
<dbReference type="GO" id="GO:0005886">
    <property type="term" value="C:plasma membrane"/>
    <property type="evidence" value="ECO:0007669"/>
    <property type="project" value="UniProtKB-SubCell"/>
</dbReference>
<protein>
    <submittedName>
        <fullName evidence="12">Cache domain-containing protein</fullName>
    </submittedName>
</protein>
<keyword evidence="4 9" id="KW-0812">Transmembrane</keyword>
<feature type="transmembrane region" description="Helical" evidence="9">
    <location>
        <begin position="225"/>
        <end position="247"/>
    </location>
</feature>
<dbReference type="GO" id="GO:0004888">
    <property type="term" value="F:transmembrane signaling receptor activity"/>
    <property type="evidence" value="ECO:0007669"/>
    <property type="project" value="TreeGrafter"/>
</dbReference>
<dbReference type="InterPro" id="IPR004089">
    <property type="entry name" value="MCPsignal_dom"/>
</dbReference>
<dbReference type="PANTHER" id="PTHR43531">
    <property type="entry name" value="PROTEIN ICFG"/>
    <property type="match status" value="1"/>
</dbReference>
<dbReference type="Pfam" id="PF17200">
    <property type="entry name" value="sCache_2"/>
    <property type="match status" value="1"/>
</dbReference>
<sequence length="570" mass="61882">MSLIARRDSATGSHSAPPLKKAGGVFTYHGIWAPGVRLFRQLSFAAKSAIIVVAMVLPLLVLLGWQLVARHDEATQARVGATRQLVEVAHTLLVSHHAQEASGALTRAQAQEQALREIAQLRYDGVEYFWVNDMHPRMVMHPTNPALNGQDLTNYKDPHGFALFNAMVDVVRKDGQGTVSYQWPRPGGDVPVDKVSFVKSFEPWGWVIGSGVYADDIRAAAMRRLMWNGGIVAISLLLLAYLFLSFYRVMQGGLLETRRHLRAMKDGDLTTTPAPWGKDEPAELMLELASMQTSLRDMVARVRGASDNILYSTGEINRAAVDLAARTQDSASNIQQTAAAMEQIRATVYNTSENTIEGAQVVDKSAKAAGESAQVMREMAVRMKEIRASSSKISDIINTIDAIAFQTNILSLNAAVEAARTGEHGRGFAVVASEVRSLAHHSANAASEIKKLITESVQQIEAGAKTASEAGAAIEDVLTSSQRANDLLSEIANGAREQSVGVDEIGKAVQHLDGMTQDNAAMVQQTVSATDAMRELAERLANEVARFRLPEPTQANAGVHRRQTFDVIEV</sequence>
<feature type="domain" description="Methyl-accepting transducer" evidence="10">
    <location>
        <begin position="305"/>
        <end position="534"/>
    </location>
</feature>
<evidence type="ECO:0000313" key="13">
    <source>
        <dbReference type="Proteomes" id="UP000559809"/>
    </source>
</evidence>
<comment type="caution">
    <text evidence="12">The sequence shown here is derived from an EMBL/GenBank/DDBJ whole genome shotgun (WGS) entry which is preliminary data.</text>
</comment>
<keyword evidence="8" id="KW-0807">Transducer</keyword>
<keyword evidence="3" id="KW-0488">Methylation</keyword>
<evidence type="ECO:0000259" key="10">
    <source>
        <dbReference type="PROSITE" id="PS50111"/>
    </source>
</evidence>
<evidence type="ECO:0000256" key="7">
    <source>
        <dbReference type="ARBA" id="ARBA00029447"/>
    </source>
</evidence>
<dbReference type="EMBL" id="JACCEM010000007">
    <property type="protein sequence ID" value="NYT50357.1"/>
    <property type="molecule type" value="Genomic_DNA"/>
</dbReference>
<dbReference type="SUPFAM" id="SSF58104">
    <property type="entry name" value="Methyl-accepting chemotaxis protein (MCP) signaling domain"/>
    <property type="match status" value="1"/>
</dbReference>
<evidence type="ECO:0000256" key="5">
    <source>
        <dbReference type="ARBA" id="ARBA00022989"/>
    </source>
</evidence>
<dbReference type="Gene3D" id="3.30.450.20">
    <property type="entry name" value="PAS domain"/>
    <property type="match status" value="1"/>
</dbReference>
<dbReference type="GO" id="GO:0006935">
    <property type="term" value="P:chemotaxis"/>
    <property type="evidence" value="ECO:0007669"/>
    <property type="project" value="TreeGrafter"/>
</dbReference>
<comment type="subcellular location">
    <subcellularLocation>
        <location evidence="1">Cell membrane</location>
        <topology evidence="1">Multi-pass membrane protein</topology>
    </subcellularLocation>
</comment>
<keyword evidence="5 9" id="KW-1133">Transmembrane helix</keyword>
<reference evidence="12 13" key="1">
    <citation type="submission" date="2020-07" db="EMBL/GenBank/DDBJ databases">
        <title>Taxonomic revisions and descriptions of new bacterial species based on genomic comparisons in the high-G+C-content subgroup of the family Alcaligenaceae.</title>
        <authorList>
            <person name="Szabo A."/>
            <person name="Felfoldi T."/>
        </authorList>
    </citation>
    <scope>NUCLEOTIDE SEQUENCE [LARGE SCALE GENOMIC DNA]</scope>
    <source>
        <strain evidence="12 13">LMG 24012</strain>
    </source>
</reference>
<dbReference type="AlphaFoldDB" id="A0A853G248"/>
<dbReference type="Gene3D" id="1.10.287.950">
    <property type="entry name" value="Methyl-accepting chemotaxis protein"/>
    <property type="match status" value="1"/>
</dbReference>
<feature type="domain" description="HAMP" evidence="11">
    <location>
        <begin position="248"/>
        <end position="300"/>
    </location>
</feature>
<keyword evidence="6 9" id="KW-0472">Membrane</keyword>
<dbReference type="FunFam" id="1.10.287.950:FF:000001">
    <property type="entry name" value="Methyl-accepting chemotaxis sensory transducer"/>
    <property type="match status" value="1"/>
</dbReference>
<comment type="similarity">
    <text evidence="7">Belongs to the methyl-accepting chemotaxis (MCP) protein family.</text>
</comment>
<dbReference type="SMART" id="SM00283">
    <property type="entry name" value="MA"/>
    <property type="match status" value="1"/>
</dbReference>
<dbReference type="Pfam" id="PF00015">
    <property type="entry name" value="MCPsignal"/>
    <property type="match status" value="1"/>
</dbReference>
<accession>A0A853G248</accession>
<evidence type="ECO:0000256" key="4">
    <source>
        <dbReference type="ARBA" id="ARBA00022692"/>
    </source>
</evidence>
<evidence type="ECO:0000256" key="1">
    <source>
        <dbReference type="ARBA" id="ARBA00004651"/>
    </source>
</evidence>
<evidence type="ECO:0000313" key="12">
    <source>
        <dbReference type="EMBL" id="NYT50357.1"/>
    </source>
</evidence>
<dbReference type="InterPro" id="IPR051310">
    <property type="entry name" value="MCP_chemotaxis"/>
</dbReference>
<dbReference type="PROSITE" id="PS50111">
    <property type="entry name" value="CHEMOTAXIS_TRANSDUC_2"/>
    <property type="match status" value="1"/>
</dbReference>
<dbReference type="InterPro" id="IPR033480">
    <property type="entry name" value="sCache_2"/>
</dbReference>
<dbReference type="SMART" id="SM01049">
    <property type="entry name" value="Cache_2"/>
    <property type="match status" value="1"/>
</dbReference>
<evidence type="ECO:0000256" key="6">
    <source>
        <dbReference type="ARBA" id="ARBA00023136"/>
    </source>
</evidence>